<dbReference type="Proteomes" id="UP001186974">
    <property type="component" value="Unassembled WGS sequence"/>
</dbReference>
<evidence type="ECO:0000313" key="1">
    <source>
        <dbReference type="EMBL" id="KAK3079423.1"/>
    </source>
</evidence>
<accession>A0ACC3DRP7</accession>
<sequence length="338" mass="38747">MSVTAGTKRAHRDEMNGYEQTKRQRTRRHALKHTQLAQADPFLAPQKEPFFQVQLMRSIAIALTSAGFECAPYSVLEAFRAEAEEYMLHFLTIVKDSMLSSRRSIPTPQDFILALVQHNVSPTSLLPHISARIPDSITQPPTYESLPDDDLPPNLSNVIGLDLNATDERARRRYIPSHFPTLPSKHTWQATPVLTKRETDARRIREQATQEGILAEQALRKLMASNKSSSTGNAPTRLRGPSKKAQEDDAMWEMTMKAALGEDEIFLKRWKEEQERKRQEEEEQEMQLDWGLDGAGEAKPVHKTKQEVVENEVQRHEIEKGMIVNYDRKFWIKGPRAR</sequence>
<name>A0ACC3DRP7_9PEZI</name>
<proteinExistence type="predicted"/>
<organism evidence="1 2">
    <name type="scientific">Coniosporium uncinatum</name>
    <dbReference type="NCBI Taxonomy" id="93489"/>
    <lineage>
        <taxon>Eukaryota</taxon>
        <taxon>Fungi</taxon>
        <taxon>Dikarya</taxon>
        <taxon>Ascomycota</taxon>
        <taxon>Pezizomycotina</taxon>
        <taxon>Dothideomycetes</taxon>
        <taxon>Dothideomycetes incertae sedis</taxon>
        <taxon>Coniosporium</taxon>
    </lineage>
</organism>
<reference evidence="1" key="1">
    <citation type="submission" date="2024-09" db="EMBL/GenBank/DDBJ databases">
        <title>Black Yeasts Isolated from many extreme environments.</title>
        <authorList>
            <person name="Coleine C."/>
            <person name="Stajich J.E."/>
            <person name="Selbmann L."/>
        </authorList>
    </citation>
    <scope>NUCLEOTIDE SEQUENCE</scope>
    <source>
        <strain evidence="1">CCFEE 5737</strain>
    </source>
</reference>
<keyword evidence="2" id="KW-1185">Reference proteome</keyword>
<dbReference type="EMBL" id="JAWDJW010001154">
    <property type="protein sequence ID" value="KAK3079423.1"/>
    <property type="molecule type" value="Genomic_DNA"/>
</dbReference>
<gene>
    <name evidence="1" type="ORF">LTS18_004898</name>
</gene>
<comment type="caution">
    <text evidence="1">The sequence shown here is derived from an EMBL/GenBank/DDBJ whole genome shotgun (WGS) entry which is preliminary data.</text>
</comment>
<protein>
    <submittedName>
        <fullName evidence="1">Uncharacterized protein</fullName>
    </submittedName>
</protein>
<evidence type="ECO:0000313" key="2">
    <source>
        <dbReference type="Proteomes" id="UP001186974"/>
    </source>
</evidence>